<keyword evidence="1" id="KW-1133">Transmembrane helix</keyword>
<reference evidence="3" key="2">
    <citation type="journal article" date="2024" name="Nature">
        <title>Anoxygenic phototroph of the Chloroflexota uses a type I reaction centre.</title>
        <authorList>
            <person name="Tsuji J.M."/>
            <person name="Shaw N.A."/>
            <person name="Nagashima S."/>
            <person name="Venkiteswaran J.J."/>
            <person name="Schiff S.L."/>
            <person name="Watanabe T."/>
            <person name="Fukui M."/>
            <person name="Hanada S."/>
            <person name="Tank M."/>
            <person name="Neufeld J.D."/>
        </authorList>
    </citation>
    <scope>NUCLEOTIDE SEQUENCE</scope>
    <source>
        <strain evidence="3">L227-S17</strain>
    </source>
</reference>
<evidence type="ECO:0000313" key="3">
    <source>
        <dbReference type="EMBL" id="WJW67369.1"/>
    </source>
</evidence>
<evidence type="ECO:0000313" key="5">
    <source>
        <dbReference type="Proteomes" id="UP001431572"/>
    </source>
</evidence>
<proteinExistence type="predicted"/>
<feature type="transmembrane region" description="Helical" evidence="1">
    <location>
        <begin position="155"/>
        <end position="173"/>
    </location>
</feature>
<dbReference type="EMBL" id="CP128399">
    <property type="protein sequence ID" value="WJW67369.1"/>
    <property type="molecule type" value="Genomic_DNA"/>
</dbReference>
<protein>
    <submittedName>
        <fullName evidence="2">Uncharacterized protein</fullName>
    </submittedName>
</protein>
<accession>A0A8T7M2R4</accession>
<dbReference type="Proteomes" id="UP000521676">
    <property type="component" value="Unassembled WGS sequence"/>
</dbReference>
<organism evidence="2 4">
    <name type="scientific">Candidatus Chlorohelix allophototropha</name>
    <dbReference type="NCBI Taxonomy" id="3003348"/>
    <lineage>
        <taxon>Bacteria</taxon>
        <taxon>Bacillati</taxon>
        <taxon>Chloroflexota</taxon>
        <taxon>Chloroflexia</taxon>
        <taxon>Candidatus Chloroheliales</taxon>
        <taxon>Candidatus Chloroheliaceae</taxon>
        <taxon>Candidatus Chlorohelix</taxon>
    </lineage>
</organism>
<evidence type="ECO:0000313" key="4">
    <source>
        <dbReference type="Proteomes" id="UP000521676"/>
    </source>
</evidence>
<name>A0A8T7M2R4_9CHLR</name>
<evidence type="ECO:0000313" key="2">
    <source>
        <dbReference type="EMBL" id="NWJ45496.1"/>
    </source>
</evidence>
<sequence length="240" mass="27829">MSLSVETAILLPGEVLLWKGQDYRGTSRQFPRYYLTDERLLVQTTKVSYKSFDLCHVLTVEFESRKDFSYLTISFERGEVPNLTLKLKEEASAVYHKLLEARDRSIQRAIANGEEIPKVVYAKLVPFFFYNFIKQNSIVFFYAGLAILATWSNHSFPGILGLGSFLLCLLFFSTRTGQRFLDKTNSMFKNWIFKLNDAENLVVSRRIIIMSGNLILGFWCLAILLMFLSVLIFYPQMFTR</sequence>
<reference evidence="2 4" key="1">
    <citation type="submission" date="2020-06" db="EMBL/GenBank/DDBJ databases">
        <title>Anoxygenic phototrophic Chloroflexota member uses a Type I reaction center.</title>
        <authorList>
            <person name="Tsuji J.M."/>
            <person name="Shaw N.A."/>
            <person name="Nagashima S."/>
            <person name="Venkiteswaran J."/>
            <person name="Schiff S.L."/>
            <person name="Hanada S."/>
            <person name="Tank M."/>
            <person name="Neufeld J.D."/>
        </authorList>
    </citation>
    <scope>NUCLEOTIDE SEQUENCE [LARGE SCALE GENOMIC DNA]</scope>
    <source>
        <strain evidence="2">L227-S17</strain>
    </source>
</reference>
<dbReference type="EMBL" id="JACATZ010000001">
    <property type="protein sequence ID" value="NWJ45496.1"/>
    <property type="molecule type" value="Genomic_DNA"/>
</dbReference>
<feature type="transmembrane region" description="Helical" evidence="1">
    <location>
        <begin position="127"/>
        <end position="149"/>
    </location>
</feature>
<dbReference type="RefSeq" id="WP_341469263.1">
    <property type="nucleotide sequence ID" value="NZ_CP128399.1"/>
</dbReference>
<keyword evidence="1" id="KW-0472">Membrane</keyword>
<feature type="transmembrane region" description="Helical" evidence="1">
    <location>
        <begin position="214"/>
        <end position="234"/>
    </location>
</feature>
<gene>
    <name evidence="2" type="ORF">HXX08_06430</name>
    <name evidence="3" type="ORF">OZ401_000634</name>
</gene>
<keyword evidence="1" id="KW-0812">Transmembrane</keyword>
<dbReference type="AlphaFoldDB" id="A0A8T7M2R4"/>
<evidence type="ECO:0000256" key="1">
    <source>
        <dbReference type="SAM" id="Phobius"/>
    </source>
</evidence>
<keyword evidence="5" id="KW-1185">Reference proteome</keyword>
<dbReference type="Proteomes" id="UP001431572">
    <property type="component" value="Chromosome 1"/>
</dbReference>